<evidence type="ECO:0000313" key="2">
    <source>
        <dbReference type="EMBL" id="CAN71606.1"/>
    </source>
</evidence>
<dbReference type="EMBL" id="AM433549">
    <property type="protein sequence ID" value="CAN71606.1"/>
    <property type="molecule type" value="Genomic_DNA"/>
</dbReference>
<organism evidence="2">
    <name type="scientific">Vitis vinifera</name>
    <name type="common">Grape</name>
    <dbReference type="NCBI Taxonomy" id="29760"/>
    <lineage>
        <taxon>Eukaryota</taxon>
        <taxon>Viridiplantae</taxon>
        <taxon>Streptophyta</taxon>
        <taxon>Embryophyta</taxon>
        <taxon>Tracheophyta</taxon>
        <taxon>Spermatophyta</taxon>
        <taxon>Magnoliopsida</taxon>
        <taxon>eudicotyledons</taxon>
        <taxon>Gunneridae</taxon>
        <taxon>Pentapetalae</taxon>
        <taxon>rosids</taxon>
        <taxon>Vitales</taxon>
        <taxon>Vitaceae</taxon>
        <taxon>Viteae</taxon>
        <taxon>Vitis</taxon>
    </lineage>
</organism>
<dbReference type="InterPro" id="IPR025452">
    <property type="entry name" value="DUF4218"/>
</dbReference>
<dbReference type="AlphaFoldDB" id="A5AS64"/>
<evidence type="ECO:0000259" key="1">
    <source>
        <dbReference type="Pfam" id="PF13960"/>
    </source>
</evidence>
<name>A5AS64_VITVI</name>
<feature type="domain" description="DUF4218" evidence="1">
    <location>
        <begin position="213"/>
        <end position="309"/>
    </location>
</feature>
<dbReference type="Pfam" id="PF13960">
    <property type="entry name" value="DUF4218"/>
    <property type="match status" value="1"/>
</dbReference>
<gene>
    <name evidence="2" type="ORF">VITISV_021237</name>
</gene>
<sequence length="329" mass="38365">MLSVNNEMPLSMYEAKKTLNALRMEYKKIHACPNDCILYKNELKNAFSCPTCGMSRCKVNKGEKHKEDSCKEKNVCESIIRTLLNILGKTNDGVMFQLDLLKMGLRPNLTPRFGLKRTYLSPACYTISRKEKKIVLQTLANLKVPKGYCSNFRNLVSMEELKLSGLKSHDYHALMQQLLPIVIRSVLPKHVRYAITRLCFFSLMHFLQRWWYMSRLNDLQQDIVVTLCLLKKYFTPFIFDIMLHLIVHLVKEVRLCGPVYMRWMYQFERYMKVQKGYVQNHNILEGCIAECYITEEALEFCTKYFSSMDAIGIPSSINGNVGNHYLVVM</sequence>
<reference evidence="2" key="1">
    <citation type="journal article" date="2007" name="PLoS ONE">
        <title>The first genome sequence of an elite grapevine cultivar (Pinot noir Vitis vinifera L.): coping with a highly heterozygous genome.</title>
        <authorList>
            <person name="Velasco R."/>
            <person name="Zharkikh A."/>
            <person name="Troggio M."/>
            <person name="Cartwright D.A."/>
            <person name="Cestaro A."/>
            <person name="Pruss D."/>
            <person name="Pindo M."/>
            <person name="FitzGerald L.M."/>
            <person name="Vezzulli S."/>
            <person name="Reid J."/>
            <person name="Malacarne G."/>
            <person name="Iliev D."/>
            <person name="Coppola G."/>
            <person name="Wardell B."/>
            <person name="Micheletti D."/>
            <person name="Macalma T."/>
            <person name="Facci M."/>
            <person name="Mitchell J.T."/>
            <person name="Perazzolli M."/>
            <person name="Eldredge G."/>
            <person name="Gatto P."/>
            <person name="Oyzerski R."/>
            <person name="Moretto M."/>
            <person name="Gutin N."/>
            <person name="Stefanini M."/>
            <person name="Chen Y."/>
            <person name="Segala C."/>
            <person name="Davenport C."/>
            <person name="Dematte L."/>
            <person name="Mraz A."/>
            <person name="Battilana J."/>
            <person name="Stormo K."/>
            <person name="Costa F."/>
            <person name="Tao Q."/>
            <person name="Si-Ammour A."/>
            <person name="Harkins T."/>
            <person name="Lackey A."/>
            <person name="Perbost C."/>
            <person name="Taillon B."/>
            <person name="Stella A."/>
            <person name="Solovyev V."/>
            <person name="Fawcett J.A."/>
            <person name="Sterck L."/>
            <person name="Vandepoele K."/>
            <person name="Grando S.M."/>
            <person name="Toppo S."/>
            <person name="Moser C."/>
            <person name="Lanchbury J."/>
            <person name="Bogden R."/>
            <person name="Skolnick M."/>
            <person name="Sgaramella V."/>
            <person name="Bhatnagar S.K."/>
            <person name="Fontana P."/>
            <person name="Gutin A."/>
            <person name="Van de Peer Y."/>
            <person name="Salamini F."/>
            <person name="Viola R."/>
        </authorList>
    </citation>
    <scope>NUCLEOTIDE SEQUENCE</scope>
</reference>
<protein>
    <recommendedName>
        <fullName evidence="1">DUF4218 domain-containing protein</fullName>
    </recommendedName>
</protein>
<accession>A5AS64</accession>
<dbReference type="PANTHER" id="PTHR48258">
    <property type="entry name" value="DUF4218 DOMAIN-CONTAINING PROTEIN-RELATED"/>
    <property type="match status" value="1"/>
</dbReference>
<proteinExistence type="predicted"/>